<organism evidence="1 2">
    <name type="scientific">Linum trigynum</name>
    <dbReference type="NCBI Taxonomy" id="586398"/>
    <lineage>
        <taxon>Eukaryota</taxon>
        <taxon>Viridiplantae</taxon>
        <taxon>Streptophyta</taxon>
        <taxon>Embryophyta</taxon>
        <taxon>Tracheophyta</taxon>
        <taxon>Spermatophyta</taxon>
        <taxon>Magnoliopsida</taxon>
        <taxon>eudicotyledons</taxon>
        <taxon>Gunneridae</taxon>
        <taxon>Pentapetalae</taxon>
        <taxon>rosids</taxon>
        <taxon>fabids</taxon>
        <taxon>Malpighiales</taxon>
        <taxon>Linaceae</taxon>
        <taxon>Linum</taxon>
    </lineage>
</organism>
<keyword evidence="2" id="KW-1185">Reference proteome</keyword>
<gene>
    <name evidence="1" type="ORF">LTRI10_LOCUS42203</name>
</gene>
<accession>A0AAV2FV24</accession>
<dbReference type="EMBL" id="OZ034820">
    <property type="protein sequence ID" value="CAL1402184.1"/>
    <property type="molecule type" value="Genomic_DNA"/>
</dbReference>
<reference evidence="1 2" key="1">
    <citation type="submission" date="2024-04" db="EMBL/GenBank/DDBJ databases">
        <authorList>
            <person name="Fracassetti M."/>
        </authorList>
    </citation>
    <scope>NUCLEOTIDE SEQUENCE [LARGE SCALE GENOMIC DNA]</scope>
</reference>
<evidence type="ECO:0000313" key="2">
    <source>
        <dbReference type="Proteomes" id="UP001497516"/>
    </source>
</evidence>
<dbReference type="AlphaFoldDB" id="A0AAV2FV24"/>
<evidence type="ECO:0000313" key="1">
    <source>
        <dbReference type="EMBL" id="CAL1402184.1"/>
    </source>
</evidence>
<protein>
    <submittedName>
        <fullName evidence="1">Uncharacterized protein</fullName>
    </submittedName>
</protein>
<proteinExistence type="predicted"/>
<sequence>MVKNPTREWALDLSKMALVRREESLSELTGHGGRDQEAQSGSPAFQKMALCYLPSANITQLSLTPSL</sequence>
<name>A0AAV2FV24_9ROSI</name>
<dbReference type="Proteomes" id="UP001497516">
    <property type="component" value="Chromosome 7"/>
</dbReference>